<dbReference type="EC" id="2.7.11.1" evidence="1"/>
<keyword evidence="3" id="KW-0808">Transferase</keyword>
<keyword evidence="6" id="KW-0067">ATP-binding</keyword>
<dbReference type="Proteomes" id="UP000723463">
    <property type="component" value="Unassembled WGS sequence"/>
</dbReference>
<evidence type="ECO:0000256" key="5">
    <source>
        <dbReference type="ARBA" id="ARBA00022777"/>
    </source>
</evidence>
<keyword evidence="9" id="KW-1185">Reference proteome</keyword>
<keyword evidence="2" id="KW-0723">Serine/threonine-protein kinase</keyword>
<dbReference type="Gene3D" id="1.10.510.10">
    <property type="entry name" value="Transferase(Phosphotransferase) domain 1"/>
    <property type="match status" value="1"/>
</dbReference>
<dbReference type="CDD" id="cd00180">
    <property type="entry name" value="PKc"/>
    <property type="match status" value="1"/>
</dbReference>
<keyword evidence="5 8" id="KW-0418">Kinase</keyword>
<dbReference type="PANTHER" id="PTHR44167:SF23">
    <property type="entry name" value="CDC7 KINASE, ISOFORM A-RELATED"/>
    <property type="match status" value="1"/>
</dbReference>
<accession>A0A9P6EWZ4</accession>
<dbReference type="EMBL" id="JAAAXW010000356">
    <property type="protein sequence ID" value="KAF9537860.1"/>
    <property type="molecule type" value="Genomic_DNA"/>
</dbReference>
<dbReference type="GO" id="GO:0005524">
    <property type="term" value="F:ATP binding"/>
    <property type="evidence" value="ECO:0007669"/>
    <property type="project" value="UniProtKB-KW"/>
</dbReference>
<proteinExistence type="predicted"/>
<keyword evidence="4" id="KW-0547">Nucleotide-binding</keyword>
<feature type="non-terminal residue" evidence="8">
    <location>
        <position position="442"/>
    </location>
</feature>
<dbReference type="SUPFAM" id="SSF56112">
    <property type="entry name" value="Protein kinase-like (PK-like)"/>
    <property type="match status" value="1"/>
</dbReference>
<dbReference type="AlphaFoldDB" id="A0A9P6EWZ4"/>
<dbReference type="PANTHER" id="PTHR44167">
    <property type="entry name" value="OVARIAN-SPECIFIC SERINE/THREONINE-PROTEIN KINASE LOK-RELATED"/>
    <property type="match status" value="1"/>
</dbReference>
<evidence type="ECO:0000256" key="6">
    <source>
        <dbReference type="ARBA" id="ARBA00022840"/>
    </source>
</evidence>
<dbReference type="SMART" id="SM00220">
    <property type="entry name" value="S_TKc"/>
    <property type="match status" value="1"/>
</dbReference>
<gene>
    <name evidence="8" type="primary">PLK1_2</name>
    <name evidence="8" type="ORF">EC957_007566</name>
</gene>
<evidence type="ECO:0000256" key="1">
    <source>
        <dbReference type="ARBA" id="ARBA00012513"/>
    </source>
</evidence>
<name>A0A9P6EWZ4_9FUNG</name>
<reference evidence="8" key="1">
    <citation type="journal article" date="2020" name="Fungal Divers.">
        <title>Resolving the Mortierellaceae phylogeny through synthesis of multi-gene phylogenetics and phylogenomics.</title>
        <authorList>
            <person name="Vandepol N."/>
            <person name="Liber J."/>
            <person name="Desiro A."/>
            <person name="Na H."/>
            <person name="Kennedy M."/>
            <person name="Barry K."/>
            <person name="Grigoriev I.V."/>
            <person name="Miller A.N."/>
            <person name="O'Donnell K."/>
            <person name="Stajich J.E."/>
            <person name="Bonito G."/>
        </authorList>
    </citation>
    <scope>NUCLEOTIDE SEQUENCE</scope>
    <source>
        <strain evidence="8">NRRL 2591</strain>
    </source>
</reference>
<dbReference type="GO" id="GO:0004674">
    <property type="term" value="F:protein serine/threonine kinase activity"/>
    <property type="evidence" value="ECO:0007669"/>
    <property type="project" value="UniProtKB-KW"/>
</dbReference>
<dbReference type="InterPro" id="IPR008271">
    <property type="entry name" value="Ser/Thr_kinase_AS"/>
</dbReference>
<dbReference type="PROSITE" id="PS50011">
    <property type="entry name" value="PROTEIN_KINASE_DOM"/>
    <property type="match status" value="1"/>
</dbReference>
<dbReference type="PROSITE" id="PS00108">
    <property type="entry name" value="PROTEIN_KINASE_ST"/>
    <property type="match status" value="1"/>
</dbReference>
<evidence type="ECO:0000256" key="4">
    <source>
        <dbReference type="ARBA" id="ARBA00022741"/>
    </source>
</evidence>
<evidence type="ECO:0000259" key="7">
    <source>
        <dbReference type="PROSITE" id="PS50011"/>
    </source>
</evidence>
<comment type="caution">
    <text evidence="8">The sequence shown here is derived from an EMBL/GenBank/DDBJ whole genome shotgun (WGS) entry which is preliminary data.</text>
</comment>
<dbReference type="Pfam" id="PF00069">
    <property type="entry name" value="Pkinase"/>
    <property type="match status" value="1"/>
</dbReference>
<organism evidence="8 9">
    <name type="scientific">Mortierella hygrophila</name>
    <dbReference type="NCBI Taxonomy" id="979708"/>
    <lineage>
        <taxon>Eukaryota</taxon>
        <taxon>Fungi</taxon>
        <taxon>Fungi incertae sedis</taxon>
        <taxon>Mucoromycota</taxon>
        <taxon>Mortierellomycotina</taxon>
        <taxon>Mortierellomycetes</taxon>
        <taxon>Mortierellales</taxon>
        <taxon>Mortierellaceae</taxon>
        <taxon>Mortierella</taxon>
    </lineage>
</organism>
<dbReference type="InterPro" id="IPR000719">
    <property type="entry name" value="Prot_kinase_dom"/>
</dbReference>
<protein>
    <recommendedName>
        <fullName evidence="1">non-specific serine/threonine protein kinase</fullName>
        <ecNumber evidence="1">2.7.11.1</ecNumber>
    </recommendedName>
</protein>
<dbReference type="GO" id="GO:0044773">
    <property type="term" value="P:mitotic DNA damage checkpoint signaling"/>
    <property type="evidence" value="ECO:0007669"/>
    <property type="project" value="TreeGrafter"/>
</dbReference>
<evidence type="ECO:0000313" key="8">
    <source>
        <dbReference type="EMBL" id="KAF9537860.1"/>
    </source>
</evidence>
<dbReference type="InterPro" id="IPR011009">
    <property type="entry name" value="Kinase-like_dom_sf"/>
</dbReference>
<feature type="domain" description="Protein kinase" evidence="7">
    <location>
        <begin position="69"/>
        <end position="305"/>
    </location>
</feature>
<evidence type="ECO:0000256" key="2">
    <source>
        <dbReference type="ARBA" id="ARBA00022527"/>
    </source>
</evidence>
<evidence type="ECO:0000313" key="9">
    <source>
        <dbReference type="Proteomes" id="UP000723463"/>
    </source>
</evidence>
<dbReference type="GO" id="GO:0005634">
    <property type="term" value="C:nucleus"/>
    <property type="evidence" value="ECO:0007669"/>
    <property type="project" value="TreeGrafter"/>
</dbReference>
<evidence type="ECO:0000256" key="3">
    <source>
        <dbReference type="ARBA" id="ARBA00022679"/>
    </source>
</evidence>
<sequence>TTSSTKIPLSPTPLVNPYLQGSYSPLACMDSKSVYCPEDLGSDANENDTPVVPSGPVFRNEVIGDLYVDVRGRPIAEGGFEAVHEVCNGKRECMAFKVPKPTARMDMIRNEAQFMGRLRGHNAARLHGVVEDKRGPCLLMLFYRPRDFYVPLINRAPLPVPEIKFDKQLAAGLRFILEAGIRHCDLKPENVLVAEGMHMKITDFGLSEESSHADNRYARILDARGPEGDAHTDKIGVFSLGIIFYMVFTREQPNITNGNSVIYHPEDYFEGVAPSEDIRNLLDRTLEIDFEHRISVHELANHTFLCRDFCLPDTASDVTLYARTSENNGENSRAWKRKKRRAEKAAVKDREIRVNQEGHATVCVVAAKGKEVVHWCRVDTKSGTETITDADVDATTKGHSVCTRNQGETQKTTGTVTLGAQAYRRYVAKETIKERDWAILFS</sequence>